<keyword evidence="2" id="KW-1185">Reference proteome</keyword>
<gene>
    <name evidence="1" type="ORF">NTEN_LOCUS19144</name>
</gene>
<evidence type="ECO:0000313" key="1">
    <source>
        <dbReference type="EMBL" id="CAB0014733.1"/>
    </source>
</evidence>
<sequence>MANNSRPRRIGINDMYIAKVVLRNSAARGRHRGGSCSMGSVKFWGRPRVIQGKYRRRKGHQSRCRDRTPHRCSLATLIFVTLIRRNYAWTILAGECEPVISEGQFR</sequence>
<dbReference type="Proteomes" id="UP000479000">
    <property type="component" value="Unassembled WGS sequence"/>
</dbReference>
<evidence type="ECO:0000313" key="2">
    <source>
        <dbReference type="Proteomes" id="UP000479000"/>
    </source>
</evidence>
<organism evidence="1 2">
    <name type="scientific">Nesidiocoris tenuis</name>
    <dbReference type="NCBI Taxonomy" id="355587"/>
    <lineage>
        <taxon>Eukaryota</taxon>
        <taxon>Metazoa</taxon>
        <taxon>Ecdysozoa</taxon>
        <taxon>Arthropoda</taxon>
        <taxon>Hexapoda</taxon>
        <taxon>Insecta</taxon>
        <taxon>Pterygota</taxon>
        <taxon>Neoptera</taxon>
        <taxon>Paraneoptera</taxon>
        <taxon>Hemiptera</taxon>
        <taxon>Heteroptera</taxon>
        <taxon>Panheteroptera</taxon>
        <taxon>Cimicomorpha</taxon>
        <taxon>Miridae</taxon>
        <taxon>Dicyphina</taxon>
        <taxon>Nesidiocoris</taxon>
    </lineage>
</organism>
<reference evidence="1 2" key="1">
    <citation type="submission" date="2020-02" db="EMBL/GenBank/DDBJ databases">
        <authorList>
            <person name="Ferguson B K."/>
        </authorList>
    </citation>
    <scope>NUCLEOTIDE SEQUENCE [LARGE SCALE GENOMIC DNA]</scope>
</reference>
<accession>A0A6H5HAP0</accession>
<dbReference type="EMBL" id="CADCXU010028207">
    <property type="protein sequence ID" value="CAB0014733.1"/>
    <property type="molecule type" value="Genomic_DNA"/>
</dbReference>
<name>A0A6H5HAP0_9HEMI</name>
<protein>
    <submittedName>
        <fullName evidence="1">Uncharacterized protein</fullName>
    </submittedName>
</protein>
<dbReference type="AlphaFoldDB" id="A0A6H5HAP0"/>
<proteinExistence type="predicted"/>